<evidence type="ECO:0000256" key="4">
    <source>
        <dbReference type="RuleBase" id="RU361277"/>
    </source>
</evidence>
<dbReference type="SUPFAM" id="SSF50129">
    <property type="entry name" value="GroES-like"/>
    <property type="match status" value="1"/>
</dbReference>
<organism evidence="6 7">
    <name type="scientific">Triparma verrucosa</name>
    <dbReference type="NCBI Taxonomy" id="1606542"/>
    <lineage>
        <taxon>Eukaryota</taxon>
        <taxon>Sar</taxon>
        <taxon>Stramenopiles</taxon>
        <taxon>Ochrophyta</taxon>
        <taxon>Bolidophyceae</taxon>
        <taxon>Parmales</taxon>
        <taxon>Triparmaceae</taxon>
        <taxon>Triparma</taxon>
    </lineage>
</organism>
<name>A0A9W7FCV0_9STRA</name>
<dbReference type="InterPro" id="IPR013149">
    <property type="entry name" value="ADH-like_C"/>
</dbReference>
<dbReference type="EMBL" id="BRXX01000406">
    <property type="protein sequence ID" value="GMI09840.1"/>
    <property type="molecule type" value="Genomic_DNA"/>
</dbReference>
<comment type="caution">
    <text evidence="6">The sequence shown here is derived from an EMBL/GenBank/DDBJ whole genome shotgun (WGS) entry which is preliminary data.</text>
</comment>
<proteinExistence type="inferred from homology"/>
<gene>
    <name evidence="6" type="ORF">TrVE_jg7413</name>
</gene>
<dbReference type="PANTHER" id="PTHR43401:SF2">
    <property type="entry name" value="L-THREONINE 3-DEHYDROGENASE"/>
    <property type="match status" value="1"/>
</dbReference>
<keyword evidence="1 4" id="KW-0479">Metal-binding</keyword>
<evidence type="ECO:0000313" key="6">
    <source>
        <dbReference type="EMBL" id="GMI09840.1"/>
    </source>
</evidence>
<evidence type="ECO:0000256" key="2">
    <source>
        <dbReference type="ARBA" id="ARBA00022833"/>
    </source>
</evidence>
<dbReference type="InterPro" id="IPR036291">
    <property type="entry name" value="NAD(P)-bd_dom_sf"/>
</dbReference>
<comment type="cofactor">
    <cofactor evidence="4">
        <name>Zn(2+)</name>
        <dbReference type="ChEBI" id="CHEBI:29105"/>
    </cofactor>
</comment>
<evidence type="ECO:0000256" key="1">
    <source>
        <dbReference type="ARBA" id="ARBA00022723"/>
    </source>
</evidence>
<keyword evidence="2 4" id="KW-0862">Zinc</keyword>
<dbReference type="AlphaFoldDB" id="A0A9W7FCV0"/>
<dbReference type="PROSITE" id="PS00059">
    <property type="entry name" value="ADH_ZINC"/>
    <property type="match status" value="1"/>
</dbReference>
<dbReference type="InterPro" id="IPR020843">
    <property type="entry name" value="ER"/>
</dbReference>
<evidence type="ECO:0000256" key="3">
    <source>
        <dbReference type="ARBA" id="ARBA00023002"/>
    </source>
</evidence>
<comment type="similarity">
    <text evidence="4">Belongs to the zinc-containing alcohol dehydrogenase family.</text>
</comment>
<accession>A0A9W7FCV0</accession>
<keyword evidence="3" id="KW-0560">Oxidoreductase</keyword>
<dbReference type="SMART" id="SM00829">
    <property type="entry name" value="PKS_ER"/>
    <property type="match status" value="1"/>
</dbReference>
<dbReference type="GO" id="GO:0008270">
    <property type="term" value="F:zinc ion binding"/>
    <property type="evidence" value="ECO:0007669"/>
    <property type="project" value="InterPro"/>
</dbReference>
<dbReference type="PANTHER" id="PTHR43401">
    <property type="entry name" value="L-THREONINE 3-DEHYDROGENASE"/>
    <property type="match status" value="1"/>
</dbReference>
<dbReference type="Pfam" id="PF08240">
    <property type="entry name" value="ADH_N"/>
    <property type="match status" value="1"/>
</dbReference>
<dbReference type="InterPro" id="IPR013154">
    <property type="entry name" value="ADH-like_N"/>
</dbReference>
<dbReference type="InterPro" id="IPR050129">
    <property type="entry name" value="Zn_alcohol_dh"/>
</dbReference>
<dbReference type="Pfam" id="PF00107">
    <property type="entry name" value="ADH_zinc_N"/>
    <property type="match status" value="1"/>
</dbReference>
<dbReference type="GO" id="GO:0016491">
    <property type="term" value="F:oxidoreductase activity"/>
    <property type="evidence" value="ECO:0007669"/>
    <property type="project" value="UniProtKB-KW"/>
</dbReference>
<dbReference type="InterPro" id="IPR011032">
    <property type="entry name" value="GroES-like_sf"/>
</dbReference>
<dbReference type="Gene3D" id="3.90.180.10">
    <property type="entry name" value="Medium-chain alcohol dehydrogenases, catalytic domain"/>
    <property type="match status" value="1"/>
</dbReference>
<reference evidence="7" key="1">
    <citation type="journal article" date="2023" name="Commun. Biol.">
        <title>Genome analysis of Parmales, the sister group of diatoms, reveals the evolutionary specialization of diatoms from phago-mixotrophs to photoautotrophs.</title>
        <authorList>
            <person name="Ban H."/>
            <person name="Sato S."/>
            <person name="Yoshikawa S."/>
            <person name="Yamada K."/>
            <person name="Nakamura Y."/>
            <person name="Ichinomiya M."/>
            <person name="Sato N."/>
            <person name="Blanc-Mathieu R."/>
            <person name="Endo H."/>
            <person name="Kuwata A."/>
            <person name="Ogata H."/>
        </authorList>
    </citation>
    <scope>NUCLEOTIDE SEQUENCE [LARGE SCALE GENOMIC DNA]</scope>
    <source>
        <strain evidence="7">NIES 3699</strain>
    </source>
</reference>
<sequence length="351" mass="37004">MNAIVYHGPQKLSLSPKEIPIPLEHEVLIQVKAAALCHTDLHFQDGTLNLNSTNFTLGHEIAGTITKVGPSVSPQLIGKRVVVYYYVGCGACEWCLKGEEQLCGSLKSEFGFISDGGLAGYLKCPSLNCVSIPDSLSFEQAAPIGCGVTTAVHASKRADMKSTDTVVVYGCNGVGYGLVQLAHNMSCPTIIAVARQEIHRSTALKYGATHVIDGTDSSTVAASIREATGGEGASIIYECVGLRETMDACVGWAGGLGKRGRLVLIGYAAGSENDFRCHPIPLVVYEQSVIGSVGATLDDLKEAVQLVADSKVRTHVDSCIGISEVLGKDGGLARIKTCRCNGKIVVNDFTS</sequence>
<feature type="domain" description="Enoyl reductase (ER)" evidence="5">
    <location>
        <begin position="8"/>
        <end position="346"/>
    </location>
</feature>
<dbReference type="Proteomes" id="UP001165160">
    <property type="component" value="Unassembled WGS sequence"/>
</dbReference>
<dbReference type="InterPro" id="IPR002328">
    <property type="entry name" value="ADH_Zn_CS"/>
</dbReference>
<evidence type="ECO:0000313" key="7">
    <source>
        <dbReference type="Proteomes" id="UP001165160"/>
    </source>
</evidence>
<evidence type="ECO:0000259" key="5">
    <source>
        <dbReference type="SMART" id="SM00829"/>
    </source>
</evidence>
<dbReference type="SUPFAM" id="SSF51735">
    <property type="entry name" value="NAD(P)-binding Rossmann-fold domains"/>
    <property type="match status" value="1"/>
</dbReference>
<protein>
    <recommendedName>
        <fullName evidence="5">Enoyl reductase (ER) domain-containing protein</fullName>
    </recommendedName>
</protein>
<keyword evidence="7" id="KW-1185">Reference proteome</keyword>